<comment type="caution">
    <text evidence="4">The sequence shown here is derived from an EMBL/GenBank/DDBJ whole genome shotgun (WGS) entry which is preliminary data.</text>
</comment>
<evidence type="ECO:0000313" key="4">
    <source>
        <dbReference type="EMBL" id="KAJ02105.1"/>
    </source>
</evidence>
<dbReference type="Gene3D" id="3.40.50.2300">
    <property type="match status" value="1"/>
</dbReference>
<dbReference type="PANTHER" id="PTHR44591:SF3">
    <property type="entry name" value="RESPONSE REGULATORY DOMAIN-CONTAINING PROTEIN"/>
    <property type="match status" value="1"/>
</dbReference>
<dbReference type="STRING" id="83219.PM02_15220"/>
<dbReference type="RefSeq" id="WP_037910027.1">
    <property type="nucleotide sequence ID" value="NZ_JAFBPZ010000006.1"/>
</dbReference>
<dbReference type="PROSITE" id="PS50110">
    <property type="entry name" value="RESPONSE_REGULATORY"/>
    <property type="match status" value="1"/>
</dbReference>
<reference evidence="4 5" key="1">
    <citation type="journal article" date="2014" name="Genome Announc.">
        <title>Draft Genome Sequences of Two Isolates of the Roseobacter Group, Sulfitobacter sp. Strains 3SOLIMAR09 and 1FIGIMAR09, from Harbors of Mallorca Island (Mediterranean Sea).</title>
        <authorList>
            <person name="Mas-Llado M."/>
            <person name="Pina-Villalonga J.M."/>
            <person name="Brunet-Galmes I."/>
            <person name="Nogales B."/>
            <person name="Bosch R."/>
        </authorList>
    </citation>
    <scope>NUCLEOTIDE SEQUENCE [LARGE SCALE GENOMIC DNA]</scope>
    <source>
        <strain evidence="4 5">1FIGIMAR09</strain>
    </source>
</reference>
<dbReference type="SUPFAM" id="SSF52172">
    <property type="entry name" value="CheY-like"/>
    <property type="match status" value="1"/>
</dbReference>
<dbReference type="Pfam" id="PF00072">
    <property type="entry name" value="Response_reg"/>
    <property type="match status" value="1"/>
</dbReference>
<dbReference type="InterPro" id="IPR001789">
    <property type="entry name" value="Sig_transdc_resp-reg_receiver"/>
</dbReference>
<dbReference type="eggNOG" id="COG0745">
    <property type="taxonomic scope" value="Bacteria"/>
</dbReference>
<evidence type="ECO:0000256" key="1">
    <source>
        <dbReference type="ARBA" id="ARBA00022553"/>
    </source>
</evidence>
<feature type="domain" description="Response regulatory" evidence="3">
    <location>
        <begin position="3"/>
        <end position="120"/>
    </location>
</feature>
<dbReference type="Proteomes" id="UP000027337">
    <property type="component" value="Unassembled WGS sequence"/>
</dbReference>
<evidence type="ECO:0000259" key="3">
    <source>
        <dbReference type="PROSITE" id="PS50110"/>
    </source>
</evidence>
<dbReference type="InterPro" id="IPR050595">
    <property type="entry name" value="Bact_response_regulator"/>
</dbReference>
<feature type="modified residue" description="4-aspartylphosphate" evidence="2">
    <location>
        <position position="53"/>
    </location>
</feature>
<dbReference type="AlphaFoldDB" id="A0A061SS92"/>
<keyword evidence="1 2" id="KW-0597">Phosphoprotein</keyword>
<name>A0A061SS92_9RHOB</name>
<gene>
    <name evidence="4" type="ORF">PM02_15220</name>
</gene>
<sequence>MINLLHVEDDADIREIAMMALGISGEFAIIQCESGDEALSEVENSTPDVILLDMMMPGMTGLQTLQHMRKMSHLAEVPAIFMTARTQQSDVDELRAMGNVEVITKPFDPMTLSDQIKEAMAKIDA</sequence>
<proteinExistence type="predicted"/>
<accession>A0A061SS92</accession>
<evidence type="ECO:0000256" key="2">
    <source>
        <dbReference type="PROSITE-ProRule" id="PRU00169"/>
    </source>
</evidence>
<dbReference type="InterPro" id="IPR011006">
    <property type="entry name" value="CheY-like_superfamily"/>
</dbReference>
<dbReference type="EMBL" id="JEMU01000014">
    <property type="protein sequence ID" value="KAJ02105.1"/>
    <property type="molecule type" value="Genomic_DNA"/>
</dbReference>
<dbReference type="GO" id="GO:0000160">
    <property type="term" value="P:phosphorelay signal transduction system"/>
    <property type="evidence" value="ECO:0007669"/>
    <property type="project" value="InterPro"/>
</dbReference>
<evidence type="ECO:0000313" key="5">
    <source>
        <dbReference type="Proteomes" id="UP000027337"/>
    </source>
</evidence>
<dbReference type="PANTHER" id="PTHR44591">
    <property type="entry name" value="STRESS RESPONSE REGULATOR PROTEIN 1"/>
    <property type="match status" value="1"/>
</dbReference>
<keyword evidence="5" id="KW-1185">Reference proteome</keyword>
<protein>
    <submittedName>
        <fullName evidence="4">Chemotaxis protein CheY</fullName>
    </submittedName>
</protein>
<organism evidence="4 5">
    <name type="scientific">Sulfitobacter mediterraneus</name>
    <dbReference type="NCBI Taxonomy" id="83219"/>
    <lineage>
        <taxon>Bacteria</taxon>
        <taxon>Pseudomonadati</taxon>
        <taxon>Pseudomonadota</taxon>
        <taxon>Alphaproteobacteria</taxon>
        <taxon>Rhodobacterales</taxon>
        <taxon>Roseobacteraceae</taxon>
        <taxon>Sulfitobacter</taxon>
    </lineage>
</organism>
<dbReference type="SMART" id="SM00448">
    <property type="entry name" value="REC"/>
    <property type="match status" value="1"/>
</dbReference>